<feature type="region of interest" description="Disordered" evidence="2">
    <location>
        <begin position="439"/>
        <end position="509"/>
    </location>
</feature>
<feature type="compositionally biased region" description="Polar residues" evidence="2">
    <location>
        <begin position="88"/>
        <end position="111"/>
    </location>
</feature>
<feature type="region of interest" description="Disordered" evidence="2">
    <location>
        <begin position="355"/>
        <end position="378"/>
    </location>
</feature>
<feature type="region of interest" description="Disordered" evidence="2">
    <location>
        <begin position="72"/>
        <end position="111"/>
    </location>
</feature>
<name>A0A078ADU9_STYLE</name>
<gene>
    <name evidence="3" type="primary">Contig12879.g13745</name>
    <name evidence="3" type="ORF">STYLEM_9383</name>
</gene>
<sequence length="615" mass="69636">MRSITPDLVQASRDVDPAQAQIFQNASMIQSFNLNNTSLTNSLIMNSGLQSQKSLIKTTPQQISKSTLKLSRNVHSSKSIERSGSKGHLNQNIGGSFGMNNHNGSGSQNPVLTKQTIQNNTIASLGGGASDNNSSINGLTNGFQNNIINQQNTNSIGSHIQSGRTSAKFKLEDDVLFRGKYKALKAENKKLKELLRTNESILGSKINESKYEQQQTVALCNLIFPIISGVLGAKNFQNPNSPQPKTFSELINQLEELHQAIKKGSIGNLVVDFQVAKAELSIIKKENDQLKQDKAKFDSQVESFKQTIMRNEILHKYKINRFIYQVRELKSLKKQVASYFTSDQNNYQIFSRSNQHKTGADTQMQNSQNNANRPLSFSNQTLKEDNNMINYTSPQQNPLPSFLRVLAAEELLEDREYEQDRNMGHIDSPSFINRNEKLENEMSSQEQQNQIQQQQPVHQQEKQEKQADIKKSKISNQFPIQVTKETRSRSHLLDASKNTSIPEISSQDLGPKKYQQQVINLNNMKGLHFHQQSNNYIGSGQISMTSQNQNDIILTQPSQIQIITQAQQRRKQELGDGSETQRVNKNDIKVEMKKDDRKSSFSPSIFVRRYLPFFK</sequence>
<feature type="compositionally biased region" description="Basic and acidic residues" evidence="2">
    <location>
        <begin position="459"/>
        <end position="471"/>
    </location>
</feature>
<keyword evidence="1" id="KW-0175">Coiled coil</keyword>
<dbReference type="AlphaFoldDB" id="A0A078ADU9"/>
<evidence type="ECO:0000313" key="4">
    <source>
        <dbReference type="Proteomes" id="UP000039865"/>
    </source>
</evidence>
<reference evidence="3 4" key="1">
    <citation type="submission" date="2014-06" db="EMBL/GenBank/DDBJ databases">
        <authorList>
            <person name="Swart Estienne"/>
        </authorList>
    </citation>
    <scope>NUCLEOTIDE SEQUENCE [LARGE SCALE GENOMIC DNA]</scope>
    <source>
        <strain evidence="3 4">130c</strain>
    </source>
</reference>
<dbReference type="InParanoid" id="A0A078ADU9"/>
<dbReference type="EMBL" id="CCKQ01008920">
    <property type="protein sequence ID" value="CDW80385.1"/>
    <property type="molecule type" value="Genomic_DNA"/>
</dbReference>
<evidence type="ECO:0000256" key="2">
    <source>
        <dbReference type="SAM" id="MobiDB-lite"/>
    </source>
</evidence>
<proteinExistence type="predicted"/>
<feature type="compositionally biased region" description="Basic and acidic residues" evidence="2">
    <location>
        <begin position="484"/>
        <end position="494"/>
    </location>
</feature>
<evidence type="ECO:0000313" key="3">
    <source>
        <dbReference type="EMBL" id="CDW80385.1"/>
    </source>
</evidence>
<feature type="compositionally biased region" description="Polar residues" evidence="2">
    <location>
        <begin position="496"/>
        <end position="509"/>
    </location>
</feature>
<dbReference type="Proteomes" id="UP000039865">
    <property type="component" value="Unassembled WGS sequence"/>
</dbReference>
<accession>A0A078ADU9</accession>
<evidence type="ECO:0000256" key="1">
    <source>
        <dbReference type="SAM" id="Coils"/>
    </source>
</evidence>
<feature type="coiled-coil region" evidence="1">
    <location>
        <begin position="273"/>
        <end position="307"/>
    </location>
</feature>
<keyword evidence="4" id="KW-1185">Reference proteome</keyword>
<feature type="compositionally biased region" description="Low complexity" evidence="2">
    <location>
        <begin position="445"/>
        <end position="458"/>
    </location>
</feature>
<protein>
    <submittedName>
        <fullName evidence="3">Uncharacterized protein</fullName>
    </submittedName>
</protein>
<organism evidence="3 4">
    <name type="scientific">Stylonychia lemnae</name>
    <name type="common">Ciliate</name>
    <dbReference type="NCBI Taxonomy" id="5949"/>
    <lineage>
        <taxon>Eukaryota</taxon>
        <taxon>Sar</taxon>
        <taxon>Alveolata</taxon>
        <taxon>Ciliophora</taxon>
        <taxon>Intramacronucleata</taxon>
        <taxon>Spirotrichea</taxon>
        <taxon>Stichotrichia</taxon>
        <taxon>Sporadotrichida</taxon>
        <taxon>Oxytrichidae</taxon>
        <taxon>Stylonychinae</taxon>
        <taxon>Stylonychia</taxon>
    </lineage>
</organism>